<dbReference type="GO" id="GO:0004252">
    <property type="term" value="F:serine-type endopeptidase activity"/>
    <property type="evidence" value="ECO:0007669"/>
    <property type="project" value="InterPro"/>
</dbReference>
<proteinExistence type="inferred from homology"/>
<dbReference type="GO" id="GO:0006627">
    <property type="term" value="P:protein processing involved in protein targeting to mitochondrion"/>
    <property type="evidence" value="ECO:0007669"/>
    <property type="project" value="TreeGrafter"/>
</dbReference>
<sequence>MNTRSYFVKSIYSLKFLQRKLLYSNKVNSNSLSSNENIRIRCMLQNSNYKTYRKNKILISSSGRSTSGRISTPLHLEIRAYLLKKCARKKRWKSNSRTNFKKKRKSIFNLVRINSPLNFTKKLLLCSLLIYGINNYFVDMTLTSGSSMYPLINKDGVILFYICDYALRFFHELRNMYSCSCINILHKCHSIINLNVDHTYFININNRIHRKIENHKRNIEARKNIYKRGDVVLLISPVNNKKRVCKRIIAIESDKLFVDNFKYFLEIPKDNIWVEGDNKMDSFDSRNYGCVHVNLIIGKVFFLLDPFKKFCYINNKKNYIIEKNRFLYLSN</sequence>
<organism evidence="9 11">
    <name type="scientific">Plasmodium malariae</name>
    <dbReference type="NCBI Taxonomy" id="5858"/>
    <lineage>
        <taxon>Eukaryota</taxon>
        <taxon>Sar</taxon>
        <taxon>Alveolata</taxon>
        <taxon>Apicomplexa</taxon>
        <taxon>Aconoidasida</taxon>
        <taxon>Haemosporida</taxon>
        <taxon>Plasmodiidae</taxon>
        <taxon>Plasmodium</taxon>
        <taxon>Plasmodium (Plasmodium)</taxon>
    </lineage>
</organism>
<dbReference type="Proteomes" id="UP000219813">
    <property type="component" value="Chromosome 14"/>
</dbReference>
<dbReference type="SUPFAM" id="SSF51306">
    <property type="entry name" value="LexA/Signal peptidase"/>
    <property type="match status" value="1"/>
</dbReference>
<evidence type="ECO:0000256" key="2">
    <source>
        <dbReference type="ARBA" id="ARBA00022792"/>
    </source>
</evidence>
<dbReference type="PANTHER" id="PTHR12383">
    <property type="entry name" value="PROTEASE FAMILY S26 MITOCHONDRIAL INNER MEMBRANE PROTEASE-RELATED"/>
    <property type="match status" value="1"/>
</dbReference>
<keyword evidence="5" id="KW-0472">Membrane</keyword>
<evidence type="ECO:0000259" key="8">
    <source>
        <dbReference type="Pfam" id="PF10502"/>
    </source>
</evidence>
<reference evidence="11" key="2">
    <citation type="submission" date="2016-05" db="EMBL/GenBank/DDBJ databases">
        <authorList>
            <person name="Naeem Raeece"/>
        </authorList>
    </citation>
    <scope>NUCLEOTIDE SEQUENCE [LARGE SCALE GENOMIC DNA]</scope>
</reference>
<dbReference type="VEuPathDB" id="PlasmoDB:PmUG01_14037100"/>
<dbReference type="AlphaFoldDB" id="A0A1A8WC10"/>
<dbReference type="InterPro" id="IPR019533">
    <property type="entry name" value="Peptidase_S26"/>
</dbReference>
<dbReference type="CDD" id="cd06530">
    <property type="entry name" value="S26_SPase_I"/>
    <property type="match status" value="1"/>
</dbReference>
<dbReference type="GO" id="GO:0042720">
    <property type="term" value="C:mitochondrial inner membrane peptidase complex"/>
    <property type="evidence" value="ECO:0007669"/>
    <property type="project" value="TreeGrafter"/>
</dbReference>
<keyword evidence="4" id="KW-0496">Mitochondrion</keyword>
<evidence type="ECO:0000256" key="3">
    <source>
        <dbReference type="ARBA" id="ARBA00022801"/>
    </source>
</evidence>
<dbReference type="KEGG" id="pmal:PMUG01_14037100"/>
<gene>
    <name evidence="10" type="primary">SPB</name>
    <name evidence="9" type="ORF">PMALA_029630</name>
    <name evidence="10" type="ORF">PMUG01_14037100</name>
</gene>
<dbReference type="InterPro" id="IPR019758">
    <property type="entry name" value="Pept_S26A_signal_pept_1_CS"/>
</dbReference>
<evidence type="ECO:0000256" key="1">
    <source>
        <dbReference type="ARBA" id="ARBA00004273"/>
    </source>
</evidence>
<feature type="active site" evidence="7">
    <location>
        <position position="147"/>
    </location>
</feature>
<comment type="similarity">
    <text evidence="6">Belongs to the peptidase S26 family. IMP1 subfamily.</text>
</comment>
<dbReference type="PRINTS" id="PR00727">
    <property type="entry name" value="LEADERPTASE"/>
</dbReference>
<keyword evidence="12" id="KW-1185">Reference proteome</keyword>
<dbReference type="Proteomes" id="UP000078597">
    <property type="component" value="Unassembled WGS sequence"/>
</dbReference>
<dbReference type="Gene3D" id="2.10.109.10">
    <property type="entry name" value="Umud Fragment, subunit A"/>
    <property type="match status" value="1"/>
</dbReference>
<protein>
    <submittedName>
        <fullName evidence="9">Microsomal signal peptidase, putative</fullName>
    </submittedName>
    <submittedName>
        <fullName evidence="10">Type I signal peptidase, putative</fullName>
    </submittedName>
</protein>
<reference evidence="10 12" key="3">
    <citation type="submission" date="2016-06" db="EMBL/GenBank/DDBJ databases">
        <authorList>
            <consortium name="Pathogen Informatics"/>
        </authorList>
    </citation>
    <scope>NUCLEOTIDE SEQUENCE [LARGE SCALE GENOMIC DNA]</scope>
</reference>
<dbReference type="Pfam" id="PF10502">
    <property type="entry name" value="Peptidase_S26"/>
    <property type="match status" value="1"/>
</dbReference>
<evidence type="ECO:0000256" key="5">
    <source>
        <dbReference type="ARBA" id="ARBA00023136"/>
    </source>
</evidence>
<dbReference type="InterPro" id="IPR036286">
    <property type="entry name" value="LexA/Signal_pep-like_sf"/>
</dbReference>
<dbReference type="EMBL" id="LT594635">
    <property type="protein sequence ID" value="SCP03317.1"/>
    <property type="molecule type" value="Genomic_DNA"/>
</dbReference>
<name>A0A1A8WC10_PLAMA</name>
<dbReference type="PANTHER" id="PTHR12383:SF16">
    <property type="entry name" value="MITOCHONDRIAL INNER MEMBRANE PROTEASE SUBUNIT 1"/>
    <property type="match status" value="1"/>
</dbReference>
<dbReference type="GeneID" id="39871682"/>
<dbReference type="EMBL" id="FLQW01001578">
    <property type="protein sequence ID" value="SBS90398.1"/>
    <property type="molecule type" value="Genomic_DNA"/>
</dbReference>
<evidence type="ECO:0000313" key="9">
    <source>
        <dbReference type="EMBL" id="SBS90398.1"/>
    </source>
</evidence>
<keyword evidence="3" id="KW-0378">Hydrolase</keyword>
<comment type="subcellular location">
    <subcellularLocation>
        <location evidence="1">Mitochondrion inner membrane</location>
    </subcellularLocation>
</comment>
<dbReference type="OMA" id="DSRNYGC"/>
<dbReference type="OrthoDB" id="308440at2759"/>
<accession>A0A1A8WC10</accession>
<evidence type="ECO:0000256" key="6">
    <source>
        <dbReference type="ARBA" id="ARBA00038445"/>
    </source>
</evidence>
<feature type="active site" evidence="7">
    <location>
        <position position="246"/>
    </location>
</feature>
<evidence type="ECO:0000256" key="7">
    <source>
        <dbReference type="PIRSR" id="PIRSR600223-1"/>
    </source>
</evidence>
<dbReference type="RefSeq" id="XP_028864272.1">
    <property type="nucleotide sequence ID" value="XM_029007932.1"/>
</dbReference>
<evidence type="ECO:0000313" key="12">
    <source>
        <dbReference type="Proteomes" id="UP000219813"/>
    </source>
</evidence>
<dbReference type="PROSITE" id="PS00761">
    <property type="entry name" value="SPASE_I_3"/>
    <property type="match status" value="1"/>
</dbReference>
<keyword evidence="2" id="KW-0999">Mitochondrion inner membrane</keyword>
<dbReference type="InterPro" id="IPR000223">
    <property type="entry name" value="Pept_S26A_signal_pept_1"/>
</dbReference>
<evidence type="ECO:0000256" key="4">
    <source>
        <dbReference type="ARBA" id="ARBA00023128"/>
    </source>
</evidence>
<evidence type="ECO:0000313" key="10">
    <source>
        <dbReference type="EMBL" id="SCP03317.1"/>
    </source>
</evidence>
<evidence type="ECO:0000313" key="11">
    <source>
        <dbReference type="Proteomes" id="UP000078597"/>
    </source>
</evidence>
<dbReference type="InterPro" id="IPR052064">
    <property type="entry name" value="Mito_IMP1_subunit"/>
</dbReference>
<dbReference type="GO" id="GO:0006465">
    <property type="term" value="P:signal peptide processing"/>
    <property type="evidence" value="ECO:0007669"/>
    <property type="project" value="InterPro"/>
</dbReference>
<feature type="domain" description="Peptidase S26" evidence="8">
    <location>
        <begin position="266"/>
        <end position="302"/>
    </location>
</feature>
<reference evidence="9" key="1">
    <citation type="submission" date="2016-05" db="EMBL/GenBank/DDBJ databases">
        <authorList>
            <person name="Lavstsen T."/>
            <person name="Jespersen J.S."/>
        </authorList>
    </citation>
    <scope>NUCLEOTIDE SEQUENCE [LARGE SCALE GENOMIC DNA]</scope>
</reference>